<proteinExistence type="inferred from homology"/>
<keyword evidence="6 9" id="KW-0067">ATP-binding</keyword>
<keyword evidence="7" id="KW-0472">Membrane</keyword>
<comment type="similarity">
    <text evidence="2">Belongs to the ABC transporter superfamily.</text>
</comment>
<dbReference type="GO" id="GO:0015833">
    <property type="term" value="P:peptide transport"/>
    <property type="evidence" value="ECO:0007669"/>
    <property type="project" value="InterPro"/>
</dbReference>
<dbReference type="PANTHER" id="PTHR43297:SF2">
    <property type="entry name" value="DIPEPTIDE TRANSPORT ATP-BINDING PROTEIN DPPD"/>
    <property type="match status" value="1"/>
</dbReference>
<dbReference type="InterPro" id="IPR003439">
    <property type="entry name" value="ABC_transporter-like_ATP-bd"/>
</dbReference>
<organism evidence="9 10">
    <name type="scientific">Treponema pedis</name>
    <dbReference type="NCBI Taxonomy" id="409322"/>
    <lineage>
        <taxon>Bacteria</taxon>
        <taxon>Pseudomonadati</taxon>
        <taxon>Spirochaetota</taxon>
        <taxon>Spirochaetia</taxon>
        <taxon>Spirochaetales</taxon>
        <taxon>Treponemataceae</taxon>
        <taxon>Treponema</taxon>
    </lineage>
</organism>
<dbReference type="Pfam" id="PF00005">
    <property type="entry name" value="ABC_tran"/>
    <property type="match status" value="1"/>
</dbReference>
<evidence type="ECO:0000256" key="7">
    <source>
        <dbReference type="ARBA" id="ARBA00023136"/>
    </source>
</evidence>
<evidence type="ECO:0000256" key="1">
    <source>
        <dbReference type="ARBA" id="ARBA00004417"/>
    </source>
</evidence>
<dbReference type="GO" id="GO:0005886">
    <property type="term" value="C:plasma membrane"/>
    <property type="evidence" value="ECO:0007669"/>
    <property type="project" value="UniProtKB-SubCell"/>
</dbReference>
<comment type="subcellular location">
    <subcellularLocation>
        <location evidence="1">Cell inner membrane</location>
        <topology evidence="1">Peripheral membrane protein</topology>
    </subcellularLocation>
</comment>
<dbReference type="SMART" id="SM00382">
    <property type="entry name" value="AAA"/>
    <property type="match status" value="1"/>
</dbReference>
<protein>
    <submittedName>
        <fullName evidence="9">ABC transporter ATP-binding protein</fullName>
    </submittedName>
</protein>
<dbReference type="PANTHER" id="PTHR43297">
    <property type="entry name" value="OLIGOPEPTIDE TRANSPORT ATP-BINDING PROTEIN APPD"/>
    <property type="match status" value="1"/>
</dbReference>
<dbReference type="Pfam" id="PF08352">
    <property type="entry name" value="oligo_HPY"/>
    <property type="match status" value="1"/>
</dbReference>
<dbReference type="AlphaFoldDB" id="A0A7S6WRX9"/>
<evidence type="ECO:0000256" key="4">
    <source>
        <dbReference type="ARBA" id="ARBA00022475"/>
    </source>
</evidence>
<reference evidence="9 10" key="1">
    <citation type="submission" date="2020-09" db="EMBL/GenBank/DDBJ databases">
        <title>Characterization of Treponema spp. from bovine digital dermatitis in Korea.</title>
        <authorList>
            <person name="Espiritu H.M."/>
            <person name="Cho Y.I."/>
            <person name="Mamuad L."/>
        </authorList>
    </citation>
    <scope>NUCLEOTIDE SEQUENCE [LARGE SCALE GENOMIC DNA]</scope>
    <source>
        <strain evidence="9 10">KS1</strain>
    </source>
</reference>
<evidence type="ECO:0000256" key="5">
    <source>
        <dbReference type="ARBA" id="ARBA00022741"/>
    </source>
</evidence>
<dbReference type="NCBIfam" id="TIGR01727">
    <property type="entry name" value="oligo_HPY"/>
    <property type="match status" value="1"/>
</dbReference>
<keyword evidence="3" id="KW-0813">Transport</keyword>
<evidence type="ECO:0000256" key="3">
    <source>
        <dbReference type="ARBA" id="ARBA00022448"/>
    </source>
</evidence>
<feature type="domain" description="ABC transporter" evidence="8">
    <location>
        <begin position="5"/>
        <end position="257"/>
    </location>
</feature>
<dbReference type="SUPFAM" id="SSF52540">
    <property type="entry name" value="P-loop containing nucleoside triphosphate hydrolases"/>
    <property type="match status" value="1"/>
</dbReference>
<dbReference type="InterPro" id="IPR013563">
    <property type="entry name" value="Oligopep_ABC_C"/>
</dbReference>
<evidence type="ECO:0000313" key="9">
    <source>
        <dbReference type="EMBL" id="QOW62248.1"/>
    </source>
</evidence>
<keyword evidence="5" id="KW-0547">Nucleotide-binding</keyword>
<dbReference type="GO" id="GO:0016887">
    <property type="term" value="F:ATP hydrolysis activity"/>
    <property type="evidence" value="ECO:0007669"/>
    <property type="project" value="InterPro"/>
</dbReference>
<dbReference type="InterPro" id="IPR027417">
    <property type="entry name" value="P-loop_NTPase"/>
</dbReference>
<dbReference type="CDD" id="cd03257">
    <property type="entry name" value="ABC_NikE_OppD_transporters"/>
    <property type="match status" value="1"/>
</dbReference>
<name>A0A7S6WRX9_9SPIR</name>
<dbReference type="Proteomes" id="UP000593915">
    <property type="component" value="Chromosome"/>
</dbReference>
<keyword evidence="4" id="KW-1003">Cell membrane</keyword>
<evidence type="ECO:0000256" key="2">
    <source>
        <dbReference type="ARBA" id="ARBA00005417"/>
    </source>
</evidence>
<dbReference type="PROSITE" id="PS00211">
    <property type="entry name" value="ABC_TRANSPORTER_1"/>
    <property type="match status" value="1"/>
</dbReference>
<evidence type="ECO:0000313" key="10">
    <source>
        <dbReference type="Proteomes" id="UP000593915"/>
    </source>
</evidence>
<dbReference type="InterPro" id="IPR003593">
    <property type="entry name" value="AAA+_ATPase"/>
</dbReference>
<dbReference type="InterPro" id="IPR017871">
    <property type="entry name" value="ABC_transporter-like_CS"/>
</dbReference>
<dbReference type="GO" id="GO:0005524">
    <property type="term" value="F:ATP binding"/>
    <property type="evidence" value="ECO:0007669"/>
    <property type="project" value="UniProtKB-KW"/>
</dbReference>
<dbReference type="Gene3D" id="3.40.50.300">
    <property type="entry name" value="P-loop containing nucleotide triphosphate hydrolases"/>
    <property type="match status" value="1"/>
</dbReference>
<dbReference type="FunFam" id="3.40.50.300:FF:000016">
    <property type="entry name" value="Oligopeptide ABC transporter ATP-binding component"/>
    <property type="match status" value="1"/>
</dbReference>
<evidence type="ECO:0000256" key="6">
    <source>
        <dbReference type="ARBA" id="ARBA00022840"/>
    </source>
</evidence>
<sequence>MMSLLNVENLAVTFKTYAGTIYAVNGVSFTVNKNETLVIVGESGCGKSVTAHSILRLLPGKKTRISENSKIIFEGKNLLECSEKDMEKIRGGEISMIFQDPLSYLNPTMTIGNQIIESILIHEKICKSKAKERAVKILELVQIPNAEKRLKQYPYEFSGGMRQRVMIAIALVCNPKILIADEPTTALDVTIQAEILELIKKIQKETKTAVVLITHDLGVAAEIADRIQVMYAGEIIERGKTSDIFKNHKHPYTEALLASVPSIEQLKEKKLYAPEGGHPDMLEKIRGCAFAPRCNKCMKICLERKPLEIKINKEHFAACWLEHPAAKTINNLTAEHENTFYNPKRIKASEKITHINENIERTSENE</sequence>
<gene>
    <name evidence="9" type="ORF">IFE08_13630</name>
</gene>
<evidence type="ECO:0000259" key="8">
    <source>
        <dbReference type="PROSITE" id="PS50893"/>
    </source>
</evidence>
<accession>A0A7S6WRX9</accession>
<dbReference type="EMBL" id="CP061839">
    <property type="protein sequence ID" value="QOW62248.1"/>
    <property type="molecule type" value="Genomic_DNA"/>
</dbReference>
<dbReference type="InterPro" id="IPR050388">
    <property type="entry name" value="ABC_Ni/Peptide_Import"/>
</dbReference>
<dbReference type="PROSITE" id="PS50893">
    <property type="entry name" value="ABC_TRANSPORTER_2"/>
    <property type="match status" value="1"/>
</dbReference>